<evidence type="ECO:0000313" key="3">
    <source>
        <dbReference type="Proteomes" id="UP001165653"/>
    </source>
</evidence>
<dbReference type="InterPro" id="IPR010870">
    <property type="entry name" value="Porin_O/P"/>
</dbReference>
<evidence type="ECO:0000256" key="1">
    <source>
        <dbReference type="SAM" id="SignalP"/>
    </source>
</evidence>
<proteinExistence type="predicted"/>
<organism evidence="2 3">
    <name type="scientific">Luteolibacter rhizosphaerae</name>
    <dbReference type="NCBI Taxonomy" id="2989719"/>
    <lineage>
        <taxon>Bacteria</taxon>
        <taxon>Pseudomonadati</taxon>
        <taxon>Verrucomicrobiota</taxon>
        <taxon>Verrucomicrobiia</taxon>
        <taxon>Verrucomicrobiales</taxon>
        <taxon>Verrucomicrobiaceae</taxon>
        <taxon>Luteolibacter</taxon>
    </lineage>
</organism>
<feature type="signal peptide" evidence="1">
    <location>
        <begin position="1"/>
        <end position="27"/>
    </location>
</feature>
<dbReference type="Pfam" id="PF07396">
    <property type="entry name" value="Porin_O_P"/>
    <property type="match status" value="1"/>
</dbReference>
<comment type="caution">
    <text evidence="2">The sequence shown here is derived from an EMBL/GenBank/DDBJ whole genome shotgun (WGS) entry which is preliminary data.</text>
</comment>
<keyword evidence="3" id="KW-1185">Reference proteome</keyword>
<keyword evidence="1" id="KW-0732">Signal</keyword>
<dbReference type="RefSeq" id="WP_264514310.1">
    <property type="nucleotide sequence ID" value="NZ_JAPDDR010000007.1"/>
</dbReference>
<gene>
    <name evidence="2" type="ORF">OJ996_14405</name>
</gene>
<sequence length="390" mass="44245">MKTPRNHRRSGALTLALFTATPLAASAFEFDPLDTPSAEETASFEKIWKAFTLYKNEENPILQEFKLRGRYQGQYYWLDSDQGDEDAWEDRRSRLGFDAKLLDKKVEVRLDFQSNDSFEDTYDRLVDAYIRWKPTDSLSITLGRTKPLIGYYDFLQSTNAQPTFERSQIFNQLRVDRTTALTVEGKTGDFTWQAGAYSNDTDREFGTLGGSYSYGAGIGYDAKEAFGWTRADFRLDWLHSGHDRDDQILDRYDDIVSATFWAQEGPWGFVAEGYHASGGEGRDEDVFGFFLQPTYDLIPKRLQLVGRYSFATGDGPDSVRRQTRYESEAPNLTGSGRGDEYHAFYLGTQYFIHGDKLKLLAGAEYATLDGGGNGGDFDGVTWLTGIRFSF</sequence>
<name>A0ABT3G4M2_9BACT</name>
<protein>
    <submittedName>
        <fullName evidence="2">OprO/OprP family phosphate-selective porin</fullName>
    </submittedName>
</protein>
<accession>A0ABT3G4M2</accession>
<dbReference type="Proteomes" id="UP001165653">
    <property type="component" value="Unassembled WGS sequence"/>
</dbReference>
<reference evidence="2" key="1">
    <citation type="submission" date="2022-10" db="EMBL/GenBank/DDBJ databases">
        <title>Luteolibacter sp. GHJ8, whole genome shotgun sequencing project.</title>
        <authorList>
            <person name="Zhao G."/>
            <person name="Shen L."/>
        </authorList>
    </citation>
    <scope>NUCLEOTIDE SEQUENCE</scope>
    <source>
        <strain evidence="2">GHJ8</strain>
    </source>
</reference>
<dbReference type="InterPro" id="IPR023614">
    <property type="entry name" value="Porin_dom_sf"/>
</dbReference>
<dbReference type="Gene3D" id="2.40.160.10">
    <property type="entry name" value="Porin"/>
    <property type="match status" value="1"/>
</dbReference>
<dbReference type="SUPFAM" id="SSF56935">
    <property type="entry name" value="Porins"/>
    <property type="match status" value="1"/>
</dbReference>
<evidence type="ECO:0000313" key="2">
    <source>
        <dbReference type="EMBL" id="MCW1914775.1"/>
    </source>
</evidence>
<dbReference type="EMBL" id="JAPDDR010000007">
    <property type="protein sequence ID" value="MCW1914775.1"/>
    <property type="molecule type" value="Genomic_DNA"/>
</dbReference>
<feature type="chain" id="PRO_5047372307" evidence="1">
    <location>
        <begin position="28"/>
        <end position="390"/>
    </location>
</feature>